<reference evidence="2" key="2">
    <citation type="submission" date="2020-05" db="UniProtKB">
        <authorList>
            <consortium name="EnsemblMetazoa"/>
        </authorList>
    </citation>
    <scope>IDENTIFICATION</scope>
    <source>
        <strain evidence="2">IAEA</strain>
    </source>
</reference>
<proteinExistence type="predicted"/>
<organism evidence="2 3">
    <name type="scientific">Glossina pallidipes</name>
    <name type="common">Tsetse fly</name>
    <dbReference type="NCBI Taxonomy" id="7398"/>
    <lineage>
        <taxon>Eukaryota</taxon>
        <taxon>Metazoa</taxon>
        <taxon>Ecdysozoa</taxon>
        <taxon>Arthropoda</taxon>
        <taxon>Hexapoda</taxon>
        <taxon>Insecta</taxon>
        <taxon>Pterygota</taxon>
        <taxon>Neoptera</taxon>
        <taxon>Endopterygota</taxon>
        <taxon>Diptera</taxon>
        <taxon>Brachycera</taxon>
        <taxon>Muscomorpha</taxon>
        <taxon>Hippoboscoidea</taxon>
        <taxon>Glossinidae</taxon>
        <taxon>Glossina</taxon>
    </lineage>
</organism>
<keyword evidence="3" id="KW-1185">Reference proteome</keyword>
<protein>
    <submittedName>
        <fullName evidence="2">Uncharacterized protein</fullName>
    </submittedName>
</protein>
<evidence type="ECO:0000313" key="2">
    <source>
        <dbReference type="EnsemblMetazoa" id="GPAI032051-PA"/>
    </source>
</evidence>
<name>A0A1B0A1Z9_GLOPL</name>
<evidence type="ECO:0000313" key="3">
    <source>
        <dbReference type="Proteomes" id="UP000092445"/>
    </source>
</evidence>
<dbReference type="Proteomes" id="UP000092445">
    <property type="component" value="Unassembled WGS sequence"/>
</dbReference>
<dbReference type="VEuPathDB" id="VectorBase:GPAI032051"/>
<dbReference type="EnsemblMetazoa" id="GPAI032051-RA">
    <property type="protein sequence ID" value="GPAI032051-PA"/>
    <property type="gene ID" value="GPAI032051"/>
</dbReference>
<feature type="region of interest" description="Disordered" evidence="1">
    <location>
        <begin position="142"/>
        <end position="165"/>
    </location>
</feature>
<reference evidence="3" key="1">
    <citation type="submission" date="2014-03" db="EMBL/GenBank/DDBJ databases">
        <authorList>
            <person name="Aksoy S."/>
            <person name="Warren W."/>
            <person name="Wilson R.K."/>
        </authorList>
    </citation>
    <scope>NUCLEOTIDE SEQUENCE [LARGE SCALE GENOMIC DNA]</scope>
    <source>
        <strain evidence="3">IAEA</strain>
    </source>
</reference>
<dbReference type="AlphaFoldDB" id="A0A1B0A1Z9"/>
<evidence type="ECO:0000256" key="1">
    <source>
        <dbReference type="SAM" id="MobiDB-lite"/>
    </source>
</evidence>
<dbReference type="STRING" id="7398.A0A1B0A1Z9"/>
<accession>A0A1B0A1Z9</accession>
<sequence>MAKKISMGLLGNNGVPPSIIIGDSRLSSSLKSKGSKAAASAFHWKFCTTFSLGFLMSNACSGLIACDNLMVGNMVIQPFSSNNPPKFNCDLLSPEVEVKAIAGPMSKEQTIFPSPRIGSIITLPIGSIITLPNNFFTSPMKSRPVNSTPCKTPKESMSESLGSPTVSLKGRSLFNVH</sequence>